<dbReference type="Gene3D" id="1.10.10.2670">
    <property type="entry name" value="E3 ubiquitin-protein ligase"/>
    <property type="match status" value="1"/>
</dbReference>
<reference evidence="10" key="3">
    <citation type="submission" date="2022-01" db="EMBL/GenBank/DDBJ databases">
        <authorList>
            <person name="Rubenstein D.R."/>
        </authorList>
    </citation>
    <scope>NUCLEOTIDE SEQUENCE</scope>
    <source>
        <strain evidence="10">SS15</strain>
        <tissue evidence="10">Liver</tissue>
    </source>
</reference>
<dbReference type="InterPro" id="IPR036390">
    <property type="entry name" value="WH_DNA-bd_sf"/>
</dbReference>
<dbReference type="EMBL" id="JADDUC020000004">
    <property type="protein sequence ID" value="KAI1239664.1"/>
    <property type="molecule type" value="Genomic_DNA"/>
</dbReference>
<feature type="domain" description="OCEL" evidence="8">
    <location>
        <begin position="293"/>
        <end position="388"/>
    </location>
</feature>
<comment type="caution">
    <text evidence="9">The sequence shown here is derived from an EMBL/GenBank/DDBJ whole genome shotgun (WGS) entry which is preliminary data.</text>
</comment>
<dbReference type="Pfam" id="PF07303">
    <property type="entry name" value="Occludin_ELL"/>
    <property type="match status" value="1"/>
</dbReference>
<comment type="subcellular location">
    <subcellularLocation>
        <location evidence="1">Nucleus</location>
    </subcellularLocation>
</comment>
<dbReference type="SUPFAM" id="SSF46785">
    <property type="entry name" value="Winged helix' DNA-binding domain"/>
    <property type="match status" value="1"/>
</dbReference>
<feature type="region of interest" description="Disordered" evidence="7">
    <location>
        <begin position="254"/>
        <end position="275"/>
    </location>
</feature>
<feature type="region of interest" description="Disordered" evidence="7">
    <location>
        <begin position="172"/>
        <end position="216"/>
    </location>
</feature>
<dbReference type="PANTHER" id="PTHR23288:SF17">
    <property type="entry name" value="RNA POLYMERASE II ELONGATION FACTOR ELL"/>
    <property type="match status" value="1"/>
</dbReference>
<dbReference type="Pfam" id="PF10390">
    <property type="entry name" value="ELL"/>
    <property type="match status" value="1"/>
</dbReference>
<reference evidence="10 11" key="2">
    <citation type="journal article" date="2021" name="J. Hered.">
        <title>Feather Gene Expression Elucidates the Developmental Basis of Plumage Iridescence in African Starlings.</title>
        <authorList>
            <person name="Rubenstein D.R."/>
            <person name="Corvelo A."/>
            <person name="MacManes M.D."/>
            <person name="Maia R."/>
            <person name="Narzisi G."/>
            <person name="Rousaki A."/>
            <person name="Vandenabeele P."/>
            <person name="Shawkey M.D."/>
            <person name="Solomon J."/>
        </authorList>
    </citation>
    <scope>NUCLEOTIDE SEQUENCE [LARGE SCALE GENOMIC DNA]</scope>
    <source>
        <strain evidence="10">SS15</strain>
    </source>
</reference>
<dbReference type="AlphaFoldDB" id="A0A835NDM6"/>
<dbReference type="EMBL" id="JADDUC010000672">
    <property type="protein sequence ID" value="KAG0112919.1"/>
    <property type="molecule type" value="Genomic_DNA"/>
</dbReference>
<dbReference type="GO" id="GO:0008023">
    <property type="term" value="C:transcription elongation factor complex"/>
    <property type="evidence" value="ECO:0007669"/>
    <property type="project" value="InterPro"/>
</dbReference>
<evidence type="ECO:0000256" key="5">
    <source>
        <dbReference type="ARBA" id="ARBA00023242"/>
    </source>
</evidence>
<proteinExistence type="inferred from homology"/>
<keyword evidence="3" id="KW-0805">Transcription regulation</keyword>
<keyword evidence="5" id="KW-0539">Nucleus</keyword>
<organism evidence="9">
    <name type="scientific">Lamprotornis superbus</name>
    <dbReference type="NCBI Taxonomy" id="245042"/>
    <lineage>
        <taxon>Eukaryota</taxon>
        <taxon>Metazoa</taxon>
        <taxon>Chordata</taxon>
        <taxon>Craniata</taxon>
        <taxon>Vertebrata</taxon>
        <taxon>Euteleostomi</taxon>
        <taxon>Archelosauria</taxon>
        <taxon>Archosauria</taxon>
        <taxon>Dinosauria</taxon>
        <taxon>Saurischia</taxon>
        <taxon>Theropoda</taxon>
        <taxon>Coelurosauria</taxon>
        <taxon>Aves</taxon>
        <taxon>Neognathae</taxon>
        <taxon>Neoaves</taxon>
        <taxon>Telluraves</taxon>
        <taxon>Australaves</taxon>
        <taxon>Passeriformes</taxon>
        <taxon>Sturnidae</taxon>
        <taxon>Lamprotornis</taxon>
    </lineage>
</organism>
<gene>
    <name evidence="10" type="ORF">IHE44_0011088</name>
    <name evidence="9" type="ORF">IHE44_013009</name>
</gene>
<dbReference type="GO" id="GO:0032968">
    <property type="term" value="P:positive regulation of transcription elongation by RNA polymerase II"/>
    <property type="evidence" value="ECO:0007669"/>
    <property type="project" value="TreeGrafter"/>
</dbReference>
<evidence type="ECO:0000259" key="8">
    <source>
        <dbReference type="PROSITE" id="PS51980"/>
    </source>
</evidence>
<feature type="region of interest" description="Disordered" evidence="7">
    <location>
        <begin position="44"/>
        <end position="73"/>
    </location>
</feature>
<dbReference type="Proteomes" id="UP000618051">
    <property type="component" value="Unassembled WGS sequence"/>
</dbReference>
<dbReference type="OrthoDB" id="6284217at2759"/>
<reference evidence="9" key="1">
    <citation type="submission" date="2020-10" db="EMBL/GenBank/DDBJ databases">
        <title>Feather gene expression reveals the developmental basis of iridescence in African starlings.</title>
        <authorList>
            <person name="Rubenstein D.R."/>
        </authorList>
    </citation>
    <scope>NUCLEOTIDE SEQUENCE</scope>
    <source>
        <strain evidence="9">SS15</strain>
        <tissue evidence="9">Liver</tissue>
    </source>
</reference>
<evidence type="ECO:0000313" key="11">
    <source>
        <dbReference type="Proteomes" id="UP000618051"/>
    </source>
</evidence>
<keyword evidence="11" id="KW-1185">Reference proteome</keyword>
<dbReference type="SUPFAM" id="SSF144292">
    <property type="entry name" value="occludin/ELL-like"/>
    <property type="match status" value="1"/>
</dbReference>
<evidence type="ECO:0000256" key="6">
    <source>
        <dbReference type="PROSITE-ProRule" id="PRU01324"/>
    </source>
</evidence>
<dbReference type="InterPro" id="IPR042065">
    <property type="entry name" value="E3_ELL-like"/>
</dbReference>
<evidence type="ECO:0000256" key="2">
    <source>
        <dbReference type="ARBA" id="ARBA00009171"/>
    </source>
</evidence>
<evidence type="ECO:0000313" key="9">
    <source>
        <dbReference type="EMBL" id="KAG0112919.1"/>
    </source>
</evidence>
<dbReference type="InterPro" id="IPR031176">
    <property type="entry name" value="ELL/occludin"/>
</dbReference>
<dbReference type="PROSITE" id="PS51980">
    <property type="entry name" value="OCEL"/>
    <property type="match status" value="1"/>
</dbReference>
<name>A0A835NDM6_9PASS</name>
<dbReference type="PANTHER" id="PTHR23288">
    <property type="entry name" value="OCCLUDIN AND RNA POLYMERASE II ELONGATION FACTOR ELL"/>
    <property type="match status" value="1"/>
</dbReference>
<keyword evidence="4" id="KW-0804">Transcription</keyword>
<evidence type="ECO:0000256" key="4">
    <source>
        <dbReference type="ARBA" id="ARBA00023163"/>
    </source>
</evidence>
<evidence type="ECO:0000256" key="1">
    <source>
        <dbReference type="ARBA" id="ARBA00004123"/>
    </source>
</evidence>
<dbReference type="GO" id="GO:0042795">
    <property type="term" value="P:snRNA transcription by RNA polymerase II"/>
    <property type="evidence" value="ECO:0007669"/>
    <property type="project" value="TreeGrafter"/>
</dbReference>
<dbReference type="GO" id="GO:0006368">
    <property type="term" value="P:transcription elongation by RNA polymerase II"/>
    <property type="evidence" value="ECO:0007669"/>
    <property type="project" value="InterPro"/>
</dbReference>
<comment type="similarity">
    <text evidence="2 6">Belongs to the ELL/occludin family.</text>
</comment>
<evidence type="ECO:0000313" key="10">
    <source>
        <dbReference type="EMBL" id="KAI1239664.1"/>
    </source>
</evidence>
<dbReference type="Gene3D" id="6.10.140.340">
    <property type="match status" value="1"/>
</dbReference>
<dbReference type="InterPro" id="IPR010844">
    <property type="entry name" value="Occludin_ELL"/>
</dbReference>
<feature type="compositionally biased region" description="Polar residues" evidence="7">
    <location>
        <begin position="172"/>
        <end position="184"/>
    </location>
</feature>
<evidence type="ECO:0000256" key="7">
    <source>
        <dbReference type="SAM" id="MobiDB-lite"/>
    </source>
</evidence>
<evidence type="ECO:0000256" key="3">
    <source>
        <dbReference type="ARBA" id="ARBA00023015"/>
    </source>
</evidence>
<sequence>MHVAPSVLNDEFNRATQILLRPKASEVSHIGDVQVAKLYNPLGDVKRAQPNSSHPAPEEKKAMAMKPADSEGNPCTAVYRRPYRDRVIHLLALRTYKKPELLARLQRDGVMQKDKGTLGKILQQVANLNLKGNSFSLKEHLLQTLQADWPGYSEIDRENLKLILARKSAPSQNSISTSQVTSPGPSERDAPARPAQKRPLASDFASPVMSKKRRIGHQQFTSHVQPAAGGLSSSWVLPSTSLLTLNMSPSVGSISPCTPEVQQKEKFQSSSVPEPAMVQKEIPNSNGKKNELGRLKQKYIAIVSLEQHQHYKDDFNAEYEEYRNLHSQIDKINKDFILFHEQWKSLIPGSEAYQGSPSYSEMKSRCQYLHKKLSHIQSGISEFDKQFHDELEYARLFMISACQQIPAANKKEGHILVLKKKEEKGKKEELI</sequence>
<dbReference type="InterPro" id="IPR019464">
    <property type="entry name" value="ELL_N"/>
</dbReference>
<protein>
    <recommendedName>
        <fullName evidence="8">OCEL domain-containing protein</fullName>
    </recommendedName>
</protein>
<dbReference type="GO" id="GO:0000987">
    <property type="term" value="F:cis-regulatory region sequence-specific DNA binding"/>
    <property type="evidence" value="ECO:0007669"/>
    <property type="project" value="TreeGrafter"/>
</dbReference>
<accession>A0A835NDM6</accession>